<sequence>MTAAEELADLKTRIATVFAQRESLKQAMGEGKMPPRQGFQALESVDAELSALDLRFKQLWDAQQATPNDLSQT</sequence>
<gene>
    <name evidence="1" type="ORF">QJT81_07075</name>
</gene>
<evidence type="ECO:0000313" key="1">
    <source>
        <dbReference type="EMBL" id="WGZ95743.1"/>
    </source>
</evidence>
<protein>
    <submittedName>
        <fullName evidence="1">Uncharacterized protein</fullName>
    </submittedName>
</protein>
<accession>A0AA95HH01</accession>
<dbReference type="EMBL" id="CP124756">
    <property type="protein sequence ID" value="WGZ95743.1"/>
    <property type="molecule type" value="Genomic_DNA"/>
</dbReference>
<reference evidence="1" key="1">
    <citation type="journal article" date="2023" name="Int. J. Mol. Sci.">
        <title>Metagenomics Revealed a New Genus 'Candidatus Thiocaldithrix dubininis' gen. nov., sp. nov. and a New Species 'Candidatus Thiothrix putei' sp. nov. in the Family Thiotrichaceae, Some Members of Which Have Traits of Both Na+- and H+-Motive Energetics.</title>
        <authorList>
            <person name="Ravin N.V."/>
            <person name="Muntyan M.S."/>
            <person name="Smolyakov D.D."/>
            <person name="Rudenko T.S."/>
            <person name="Beletsky A.V."/>
            <person name="Mardanov A.V."/>
            <person name="Grabovich M.Y."/>
        </authorList>
    </citation>
    <scope>NUCLEOTIDE SEQUENCE</scope>
    <source>
        <strain evidence="1">GKL-02</strain>
    </source>
</reference>
<organism evidence="1">
    <name type="scientific">Candidatus Thiothrix putei</name>
    <dbReference type="NCBI Taxonomy" id="3080811"/>
    <lineage>
        <taxon>Bacteria</taxon>
        <taxon>Pseudomonadati</taxon>
        <taxon>Pseudomonadota</taxon>
        <taxon>Gammaproteobacteria</taxon>
        <taxon>Thiotrichales</taxon>
        <taxon>Thiotrichaceae</taxon>
        <taxon>Thiothrix</taxon>
    </lineage>
</organism>
<dbReference type="KEGG" id="tput:QJT81_07075"/>
<proteinExistence type="predicted"/>
<dbReference type="Proteomes" id="UP001301326">
    <property type="component" value="Chromosome"/>
</dbReference>
<reference evidence="1" key="2">
    <citation type="submission" date="2023-04" db="EMBL/GenBank/DDBJ databases">
        <authorList>
            <person name="Beletskiy A.V."/>
            <person name="Mardanov A.V."/>
            <person name="Ravin N.V."/>
        </authorList>
    </citation>
    <scope>NUCLEOTIDE SEQUENCE</scope>
    <source>
        <strain evidence="1">GKL-02</strain>
    </source>
</reference>
<dbReference type="AlphaFoldDB" id="A0AA95HH01"/>
<name>A0AA95HH01_9GAMM</name>